<evidence type="ECO:0000256" key="1">
    <source>
        <dbReference type="ARBA" id="ARBA00010835"/>
    </source>
</evidence>
<protein>
    <recommendedName>
        <fullName evidence="4">Prokaryotic-type class I peptide chain release factors domain-containing protein</fullName>
    </recommendedName>
</protein>
<dbReference type="GO" id="GO:0003747">
    <property type="term" value="F:translation release factor activity"/>
    <property type="evidence" value="ECO:0007669"/>
    <property type="project" value="InterPro"/>
</dbReference>
<keyword evidence="2" id="KW-0488">Methylation</keyword>
<reference evidence="5" key="1">
    <citation type="submission" date="2020-11" db="EMBL/GenBank/DDBJ databases">
        <authorList>
            <consortium name="DOE Joint Genome Institute"/>
            <person name="Ahrendt S."/>
            <person name="Riley R."/>
            <person name="Andreopoulos W."/>
            <person name="LaButti K."/>
            <person name="Pangilinan J."/>
            <person name="Ruiz-duenas F.J."/>
            <person name="Barrasa J.M."/>
            <person name="Sanchez-Garcia M."/>
            <person name="Camarero S."/>
            <person name="Miyauchi S."/>
            <person name="Serrano A."/>
            <person name="Linde D."/>
            <person name="Babiker R."/>
            <person name="Drula E."/>
            <person name="Ayuso-Fernandez I."/>
            <person name="Pacheco R."/>
            <person name="Padilla G."/>
            <person name="Ferreira P."/>
            <person name="Barriuso J."/>
            <person name="Kellner H."/>
            <person name="Castanera R."/>
            <person name="Alfaro M."/>
            <person name="Ramirez L."/>
            <person name="Pisabarro A.G."/>
            <person name="Kuo A."/>
            <person name="Tritt A."/>
            <person name="Lipzen A."/>
            <person name="He G."/>
            <person name="Yan M."/>
            <person name="Ng V."/>
            <person name="Cullen D."/>
            <person name="Martin F."/>
            <person name="Rosso M.-N."/>
            <person name="Henrissat B."/>
            <person name="Hibbett D."/>
            <person name="Martinez A.T."/>
            <person name="Grigoriev I.V."/>
        </authorList>
    </citation>
    <scope>NUCLEOTIDE SEQUENCE</scope>
    <source>
        <strain evidence="5">AH 44721</strain>
    </source>
</reference>
<dbReference type="InterPro" id="IPR005139">
    <property type="entry name" value="PCRF"/>
</dbReference>
<dbReference type="Pfam" id="PF00472">
    <property type="entry name" value="RF-1"/>
    <property type="match status" value="1"/>
</dbReference>
<dbReference type="PANTHER" id="PTHR43804:SF7">
    <property type="entry name" value="LD18447P"/>
    <property type="match status" value="1"/>
</dbReference>
<dbReference type="OrthoDB" id="2019491at2759"/>
<comment type="caution">
    <text evidence="5">The sequence shown here is derived from an EMBL/GenBank/DDBJ whole genome shotgun (WGS) entry which is preliminary data.</text>
</comment>
<evidence type="ECO:0000256" key="3">
    <source>
        <dbReference type="ARBA" id="ARBA00022917"/>
    </source>
</evidence>
<dbReference type="PROSITE" id="PS00745">
    <property type="entry name" value="RF_PROK_I"/>
    <property type="match status" value="1"/>
</dbReference>
<dbReference type="AlphaFoldDB" id="A0A9P5TMB8"/>
<dbReference type="PANTHER" id="PTHR43804">
    <property type="entry name" value="LD18447P"/>
    <property type="match status" value="1"/>
</dbReference>
<dbReference type="SMART" id="SM00937">
    <property type="entry name" value="PCRF"/>
    <property type="match status" value="1"/>
</dbReference>
<name>A0A9P5TMB8_GYMJU</name>
<evidence type="ECO:0000313" key="6">
    <source>
        <dbReference type="Proteomes" id="UP000724874"/>
    </source>
</evidence>
<dbReference type="Proteomes" id="UP000724874">
    <property type="component" value="Unassembled WGS sequence"/>
</dbReference>
<organism evidence="5 6">
    <name type="scientific">Gymnopilus junonius</name>
    <name type="common">Spectacular rustgill mushroom</name>
    <name type="synonym">Gymnopilus spectabilis subsp. junonius</name>
    <dbReference type="NCBI Taxonomy" id="109634"/>
    <lineage>
        <taxon>Eukaryota</taxon>
        <taxon>Fungi</taxon>
        <taxon>Dikarya</taxon>
        <taxon>Basidiomycota</taxon>
        <taxon>Agaricomycotina</taxon>
        <taxon>Agaricomycetes</taxon>
        <taxon>Agaricomycetidae</taxon>
        <taxon>Agaricales</taxon>
        <taxon>Agaricineae</taxon>
        <taxon>Hymenogastraceae</taxon>
        <taxon>Gymnopilus</taxon>
    </lineage>
</organism>
<keyword evidence="6" id="KW-1185">Reference proteome</keyword>
<sequence length="258" mass="28993">MELKSGVGGSEASLFLADLLRMYQRLANTTHWNATIVAKNDTEGSGIKDATVEFKGEGAYDALRWESGVHRVQRVPATETSGRTHTSTVAIVVLPLAEETESSQEEELFSMEDIKLEVMRARGAGGQHVNKTESAVRLTHIPSGITVSMQDERSQHQNRRRAFQVLRSRLLDLKLTREMEERRSVRRNLVRGADRSEKIRTYNFAQGRVTDHRIGLTLKNLSSVLEGDGLQTFIDAIAKHHEDSLLADMLDPEENTKR</sequence>
<evidence type="ECO:0000313" key="5">
    <source>
        <dbReference type="EMBL" id="KAF8901140.1"/>
    </source>
</evidence>
<dbReference type="InterPro" id="IPR050057">
    <property type="entry name" value="Prokaryotic/Mito_RF"/>
</dbReference>
<evidence type="ECO:0000259" key="4">
    <source>
        <dbReference type="PROSITE" id="PS00745"/>
    </source>
</evidence>
<dbReference type="FunFam" id="3.30.160.20:FF:000004">
    <property type="entry name" value="Peptide chain release factor 1"/>
    <property type="match status" value="1"/>
</dbReference>
<dbReference type="Gene3D" id="3.30.160.20">
    <property type="match status" value="1"/>
</dbReference>
<gene>
    <name evidence="5" type="ORF">CPB84DRAFT_977117</name>
</gene>
<dbReference type="InterPro" id="IPR000352">
    <property type="entry name" value="Pep_chain_release_fac_I"/>
</dbReference>
<dbReference type="GO" id="GO:0005739">
    <property type="term" value="C:mitochondrion"/>
    <property type="evidence" value="ECO:0007669"/>
    <property type="project" value="GOC"/>
</dbReference>
<dbReference type="Gene3D" id="3.30.70.1660">
    <property type="match status" value="1"/>
</dbReference>
<dbReference type="InterPro" id="IPR045853">
    <property type="entry name" value="Pep_chain_release_fac_I_sf"/>
</dbReference>
<evidence type="ECO:0000256" key="2">
    <source>
        <dbReference type="ARBA" id="ARBA00022481"/>
    </source>
</evidence>
<dbReference type="SUPFAM" id="SSF75620">
    <property type="entry name" value="Release factor"/>
    <property type="match status" value="1"/>
</dbReference>
<dbReference type="Pfam" id="PF03462">
    <property type="entry name" value="PCRF"/>
    <property type="match status" value="1"/>
</dbReference>
<comment type="similarity">
    <text evidence="1">Belongs to the prokaryotic/mitochondrial release factor family.</text>
</comment>
<dbReference type="GO" id="GO:0032543">
    <property type="term" value="P:mitochondrial translation"/>
    <property type="evidence" value="ECO:0007669"/>
    <property type="project" value="UniProtKB-ARBA"/>
</dbReference>
<accession>A0A9P5TMB8</accession>
<proteinExistence type="inferred from homology"/>
<dbReference type="EMBL" id="JADNYJ010000043">
    <property type="protein sequence ID" value="KAF8901140.1"/>
    <property type="molecule type" value="Genomic_DNA"/>
</dbReference>
<feature type="domain" description="Prokaryotic-type class I peptide chain release factors" evidence="4">
    <location>
        <begin position="120"/>
        <end position="136"/>
    </location>
</feature>
<keyword evidence="3" id="KW-0648">Protein biosynthesis</keyword>